<keyword evidence="3" id="KW-1185">Reference proteome</keyword>
<comment type="caution">
    <text evidence="2">The sequence shown here is derived from an EMBL/GenBank/DDBJ whole genome shotgun (WGS) entry which is preliminary data.</text>
</comment>
<accession>A0A921NSQ5</accession>
<dbReference type="EMBL" id="PDWK01000055">
    <property type="protein sequence ID" value="KAF1688310.1"/>
    <property type="molecule type" value="Genomic_DNA"/>
</dbReference>
<dbReference type="PANTHER" id="PTHR36109:SF2">
    <property type="entry name" value="MEMBRANE PROTEIN"/>
    <property type="match status" value="1"/>
</dbReference>
<evidence type="ECO:0000313" key="3">
    <source>
        <dbReference type="Proteomes" id="UP000717981"/>
    </source>
</evidence>
<keyword evidence="1" id="KW-0812">Transmembrane</keyword>
<organism evidence="2 3">
    <name type="scientific">Pseudoxanthomonas taiwanensis</name>
    <dbReference type="NCBI Taxonomy" id="176598"/>
    <lineage>
        <taxon>Bacteria</taxon>
        <taxon>Pseudomonadati</taxon>
        <taxon>Pseudomonadota</taxon>
        <taxon>Gammaproteobacteria</taxon>
        <taxon>Lysobacterales</taxon>
        <taxon>Lysobacteraceae</taxon>
        <taxon>Pseudoxanthomonas</taxon>
    </lineage>
</organism>
<dbReference type="InterPro" id="IPR052948">
    <property type="entry name" value="Low_temp-induced_all0457"/>
</dbReference>
<keyword evidence="1" id="KW-1133">Transmembrane helix</keyword>
<dbReference type="OrthoDB" id="6023910at2"/>
<protein>
    <recommendedName>
        <fullName evidence="4">DUF1269 domain-containing protein</fullName>
    </recommendedName>
</protein>
<keyword evidence="1" id="KW-0472">Membrane</keyword>
<evidence type="ECO:0000313" key="2">
    <source>
        <dbReference type="EMBL" id="KAF1688310.1"/>
    </source>
</evidence>
<sequence>MKHRHVYSTPNLAAAQAALAAARESGIDPDDLALVARSDIEMEAVPDAVRDGGRTDTLPAALRGAAGGGAVGLVAGLVAMAVPAVGITLAGAGLITAVGALMGSWSSALFGAGVPDPVRRRFEDTIESGRILLVVDAEEAQARRAEAAVVRAGATPLPYDAPSAVS</sequence>
<feature type="transmembrane region" description="Helical" evidence="1">
    <location>
        <begin position="60"/>
        <end position="81"/>
    </location>
</feature>
<gene>
    <name evidence="2" type="ORF">CR938_10725</name>
</gene>
<evidence type="ECO:0008006" key="4">
    <source>
        <dbReference type="Google" id="ProtNLM"/>
    </source>
</evidence>
<dbReference type="PANTHER" id="PTHR36109">
    <property type="entry name" value="MEMBRANE PROTEIN-RELATED"/>
    <property type="match status" value="1"/>
</dbReference>
<feature type="transmembrane region" description="Helical" evidence="1">
    <location>
        <begin position="87"/>
        <end position="112"/>
    </location>
</feature>
<reference evidence="2" key="1">
    <citation type="submission" date="2017-10" db="EMBL/GenBank/DDBJ databases">
        <title>Whole genome sequencing of members of genus Pseudoxanthomonas.</title>
        <authorList>
            <person name="Kumar S."/>
            <person name="Bansal K."/>
            <person name="Kaur A."/>
            <person name="Patil P."/>
            <person name="Sharma S."/>
            <person name="Patil P.B."/>
        </authorList>
    </citation>
    <scope>NUCLEOTIDE SEQUENCE</scope>
    <source>
        <strain evidence="2">DSM 22914</strain>
    </source>
</reference>
<evidence type="ECO:0000256" key="1">
    <source>
        <dbReference type="SAM" id="Phobius"/>
    </source>
</evidence>
<name>A0A921NSQ5_9GAMM</name>
<proteinExistence type="predicted"/>
<dbReference type="Proteomes" id="UP000717981">
    <property type="component" value="Unassembled WGS sequence"/>
</dbReference>
<dbReference type="RefSeq" id="WP_162125002.1">
    <property type="nucleotide sequence ID" value="NZ_PDWK01000055.1"/>
</dbReference>
<dbReference type="AlphaFoldDB" id="A0A921NSQ5"/>